<feature type="chain" id="PRO_5015453451" description="Hydrophobin" evidence="1">
    <location>
        <begin position="19"/>
        <end position="100"/>
    </location>
</feature>
<evidence type="ECO:0000256" key="1">
    <source>
        <dbReference type="SAM" id="SignalP"/>
    </source>
</evidence>
<keyword evidence="1" id="KW-0732">Signal</keyword>
<dbReference type="VEuPathDB" id="FungiDB:PSTT_16242"/>
<feature type="non-terminal residue" evidence="2">
    <location>
        <position position="1"/>
    </location>
</feature>
<dbReference type="Proteomes" id="UP000239156">
    <property type="component" value="Unassembled WGS sequence"/>
</dbReference>
<evidence type="ECO:0000313" key="3">
    <source>
        <dbReference type="Proteomes" id="UP000239156"/>
    </source>
</evidence>
<dbReference type="VEuPathDB" id="FungiDB:PSHT_01936"/>
<sequence>YFLNTVFLLLLDTVASECDPTKLAPPTCTVGQTIFCLDRKQFPGADLDKFVPFNSPKDSKCNTNDFPVCCDAKATELLVSGNGNMKLPLSSDKNDVDWFE</sequence>
<dbReference type="AlphaFoldDB" id="A0A2S4UE31"/>
<evidence type="ECO:0000313" key="2">
    <source>
        <dbReference type="EMBL" id="POV95446.1"/>
    </source>
</evidence>
<comment type="caution">
    <text evidence="2">The sequence shown here is derived from an EMBL/GenBank/DDBJ whole genome shotgun (WGS) entry which is preliminary data.</text>
</comment>
<reference evidence="2" key="1">
    <citation type="submission" date="2017-12" db="EMBL/GenBank/DDBJ databases">
        <title>Gene loss provides genomic basis for host adaptation in cereal stripe rust fungi.</title>
        <authorList>
            <person name="Xia C."/>
        </authorList>
    </citation>
    <scope>NUCLEOTIDE SEQUENCE [LARGE SCALE GENOMIC DNA]</scope>
    <source>
        <strain evidence="2">93-210</strain>
    </source>
</reference>
<organism evidence="2 3">
    <name type="scientific">Puccinia striiformis</name>
    <dbReference type="NCBI Taxonomy" id="27350"/>
    <lineage>
        <taxon>Eukaryota</taxon>
        <taxon>Fungi</taxon>
        <taxon>Dikarya</taxon>
        <taxon>Basidiomycota</taxon>
        <taxon>Pucciniomycotina</taxon>
        <taxon>Pucciniomycetes</taxon>
        <taxon>Pucciniales</taxon>
        <taxon>Pucciniaceae</taxon>
        <taxon>Puccinia</taxon>
    </lineage>
</organism>
<feature type="non-terminal residue" evidence="2">
    <location>
        <position position="100"/>
    </location>
</feature>
<dbReference type="EMBL" id="PKSL01000344">
    <property type="protein sequence ID" value="POV95446.1"/>
    <property type="molecule type" value="Genomic_DNA"/>
</dbReference>
<keyword evidence="3" id="KW-1185">Reference proteome</keyword>
<evidence type="ECO:0008006" key="4">
    <source>
        <dbReference type="Google" id="ProtNLM"/>
    </source>
</evidence>
<name>A0A2S4UE31_9BASI</name>
<protein>
    <recommendedName>
        <fullName evidence="4">Hydrophobin</fullName>
    </recommendedName>
</protein>
<proteinExistence type="predicted"/>
<accession>A0A2S4UE31</accession>
<feature type="signal peptide" evidence="1">
    <location>
        <begin position="1"/>
        <end position="18"/>
    </location>
</feature>
<gene>
    <name evidence="2" type="ORF">PSTT_16242</name>
</gene>